<dbReference type="GeneID" id="115634672"/>
<evidence type="ECO:0000256" key="1">
    <source>
        <dbReference type="ARBA" id="ARBA00004275"/>
    </source>
</evidence>
<dbReference type="GO" id="GO:0046949">
    <property type="term" value="P:fatty-acyl-CoA biosynthetic process"/>
    <property type="evidence" value="ECO:0007669"/>
    <property type="project" value="TreeGrafter"/>
</dbReference>
<proteinExistence type="inferred from homology"/>
<protein>
    <submittedName>
        <fullName evidence="7">4-coumarate--CoA ligase 1-like</fullName>
    </submittedName>
</protein>
<dbReference type="OrthoDB" id="10253869at2759"/>
<dbReference type="GO" id="GO:0005777">
    <property type="term" value="C:peroxisome"/>
    <property type="evidence" value="ECO:0007669"/>
    <property type="project" value="UniProtKB-SubCell"/>
</dbReference>
<evidence type="ECO:0000313" key="7">
    <source>
        <dbReference type="RefSeq" id="XP_030388391.1"/>
    </source>
</evidence>
<keyword evidence="6" id="KW-1185">Reference proteome</keyword>
<reference evidence="7" key="1">
    <citation type="submission" date="2025-08" db="UniProtKB">
        <authorList>
            <consortium name="RefSeq"/>
        </authorList>
    </citation>
    <scope>IDENTIFICATION</scope>
    <source>
        <strain evidence="7">11010-0011.00</strain>
        <tissue evidence="7">Whole body</tissue>
    </source>
</reference>
<evidence type="ECO:0000256" key="3">
    <source>
        <dbReference type="ARBA" id="ARBA00023140"/>
    </source>
</evidence>
<organism evidence="6 7">
    <name type="scientific">Drosophila lebanonensis</name>
    <name type="common">Fruit fly</name>
    <name type="synonym">Scaptodrosophila lebanonensis</name>
    <dbReference type="NCBI Taxonomy" id="7225"/>
    <lineage>
        <taxon>Eukaryota</taxon>
        <taxon>Metazoa</taxon>
        <taxon>Ecdysozoa</taxon>
        <taxon>Arthropoda</taxon>
        <taxon>Hexapoda</taxon>
        <taxon>Insecta</taxon>
        <taxon>Pterygota</taxon>
        <taxon>Neoptera</taxon>
        <taxon>Endopterygota</taxon>
        <taxon>Diptera</taxon>
        <taxon>Brachycera</taxon>
        <taxon>Muscomorpha</taxon>
        <taxon>Ephydroidea</taxon>
        <taxon>Drosophilidae</taxon>
        <taxon>Scaptodrosophila</taxon>
    </lineage>
</organism>
<dbReference type="CDD" id="cd05911">
    <property type="entry name" value="Firefly_Luc_like"/>
    <property type="match status" value="1"/>
</dbReference>
<evidence type="ECO:0000259" key="4">
    <source>
        <dbReference type="Pfam" id="PF00501"/>
    </source>
</evidence>
<dbReference type="AlphaFoldDB" id="A0A6J2UJ28"/>
<sequence length="517" mass="57188">MFGYPSNTSIGEIVFQALQKDPEKVAQISDSEQTTLTKKELLLNAIRIATYLRNAGIRQDDIVGIVAQNTTHLSALTFALFFNGIAYHSLNPALEEATFQKLLDITNPKIVFCNAENYDLLVRTSRKAKIIIMKPELSGVTSMEDILQTPIDLNSFRPLKLQHGVSQTLAIVSSSGTTGIPKAVTISNTHKLFETLDVLPSDIQYTPSTLDWISSLITLLTSVVVGTTRIISERTFDPLHLIELVQKYQITWLFHSPSHINMLLSCSQIAPHKLDSVRLVLVGGGNSNVSTLQKLQTQLRHGIPVIIYGLTEAGSAITVNSNALVKRGSVGCLVPGFRVKIINEDGSALGPGEQGEICFNNGQPWAGYVGNPEETMRVRDDEGWIHTGDIGYMDSDHYLYIVDRKKDLLMYRGMKYYPQEIEQIIAEIPAVSEVCVFGIWSELESDAAAAAVVKNQNSQLSASEILDFVKSKISVKYKHLNGGVFIVNELQKLPNGKLNRRAIKEACLRTQQINLYT</sequence>
<dbReference type="Gene3D" id="3.40.50.12780">
    <property type="entry name" value="N-terminal domain of ligase-like"/>
    <property type="match status" value="1"/>
</dbReference>
<dbReference type="Proteomes" id="UP000504634">
    <property type="component" value="Unplaced"/>
</dbReference>
<dbReference type="Gene3D" id="3.30.300.30">
    <property type="match status" value="1"/>
</dbReference>
<gene>
    <name evidence="7" type="primary">LOC115634672</name>
</gene>
<accession>A0A6J2UJ28</accession>
<dbReference type="Pfam" id="PF00501">
    <property type="entry name" value="AMP-binding"/>
    <property type="match status" value="1"/>
</dbReference>
<dbReference type="GO" id="GO:0004467">
    <property type="term" value="F:long-chain fatty acid-CoA ligase activity"/>
    <property type="evidence" value="ECO:0007669"/>
    <property type="project" value="TreeGrafter"/>
</dbReference>
<dbReference type="Pfam" id="PF13193">
    <property type="entry name" value="AMP-binding_C"/>
    <property type="match status" value="1"/>
</dbReference>
<dbReference type="InterPro" id="IPR000873">
    <property type="entry name" value="AMP-dep_synth/lig_dom"/>
</dbReference>
<evidence type="ECO:0000313" key="6">
    <source>
        <dbReference type="Proteomes" id="UP000504634"/>
    </source>
</evidence>
<dbReference type="RefSeq" id="XP_030388391.1">
    <property type="nucleotide sequence ID" value="XM_030532531.1"/>
</dbReference>
<dbReference type="FunFam" id="3.30.300.30:FF:000007">
    <property type="entry name" value="4-coumarate--CoA ligase 2"/>
    <property type="match status" value="1"/>
</dbReference>
<dbReference type="InterPro" id="IPR045851">
    <property type="entry name" value="AMP-bd_C_sf"/>
</dbReference>
<dbReference type="FunFam" id="3.40.50.12780:FF:000025">
    <property type="entry name" value="luciferin 4-monooxygenase"/>
    <property type="match status" value="1"/>
</dbReference>
<dbReference type="SUPFAM" id="SSF56801">
    <property type="entry name" value="Acetyl-CoA synthetase-like"/>
    <property type="match status" value="1"/>
</dbReference>
<keyword evidence="3" id="KW-0576">Peroxisome</keyword>
<dbReference type="PANTHER" id="PTHR24096:SF353">
    <property type="entry name" value="GH16244P-RELATED"/>
    <property type="match status" value="1"/>
</dbReference>
<dbReference type="PANTHER" id="PTHR24096">
    <property type="entry name" value="LONG-CHAIN-FATTY-ACID--COA LIGASE"/>
    <property type="match status" value="1"/>
</dbReference>
<name>A0A6J2UJ28_DROLE</name>
<dbReference type="InterPro" id="IPR025110">
    <property type="entry name" value="AMP-bd_C"/>
</dbReference>
<feature type="domain" description="AMP-dependent synthetase/ligase" evidence="4">
    <location>
        <begin position="16"/>
        <end position="368"/>
    </location>
</feature>
<comment type="similarity">
    <text evidence="2">Belongs to the ATP-dependent AMP-binding enzyme family.</text>
</comment>
<evidence type="ECO:0000259" key="5">
    <source>
        <dbReference type="Pfam" id="PF13193"/>
    </source>
</evidence>
<feature type="domain" description="AMP-binding enzyme C-terminal" evidence="5">
    <location>
        <begin position="420"/>
        <end position="497"/>
    </location>
</feature>
<evidence type="ECO:0000256" key="2">
    <source>
        <dbReference type="ARBA" id="ARBA00006432"/>
    </source>
</evidence>
<comment type="subcellular location">
    <subcellularLocation>
        <location evidence="1">Peroxisome</location>
    </subcellularLocation>
</comment>
<dbReference type="InterPro" id="IPR042099">
    <property type="entry name" value="ANL_N_sf"/>
</dbReference>